<reference evidence="1" key="1">
    <citation type="journal article" date="2022" name="bioRxiv">
        <title>Sequencing and chromosome-scale assembly of the giantPleurodeles waltlgenome.</title>
        <authorList>
            <person name="Brown T."/>
            <person name="Elewa A."/>
            <person name="Iarovenko S."/>
            <person name="Subramanian E."/>
            <person name="Araus A.J."/>
            <person name="Petzold A."/>
            <person name="Susuki M."/>
            <person name="Suzuki K.-i.T."/>
            <person name="Hayashi T."/>
            <person name="Toyoda A."/>
            <person name="Oliveira C."/>
            <person name="Osipova E."/>
            <person name="Leigh N.D."/>
            <person name="Simon A."/>
            <person name="Yun M.H."/>
        </authorList>
    </citation>
    <scope>NUCLEOTIDE SEQUENCE</scope>
    <source>
        <strain evidence="1">20211129_DDA</strain>
        <tissue evidence="1">Liver</tissue>
    </source>
</reference>
<proteinExistence type="predicted"/>
<evidence type="ECO:0000313" key="2">
    <source>
        <dbReference type="Proteomes" id="UP001066276"/>
    </source>
</evidence>
<gene>
    <name evidence="1" type="ORF">NDU88_010279</name>
</gene>
<comment type="caution">
    <text evidence="1">The sequence shown here is derived from an EMBL/GenBank/DDBJ whole genome shotgun (WGS) entry which is preliminary data.</text>
</comment>
<dbReference type="Proteomes" id="UP001066276">
    <property type="component" value="Chromosome 7"/>
</dbReference>
<keyword evidence="2" id="KW-1185">Reference proteome</keyword>
<sequence>MRMPVSCSTVSHAQPRRSHEAEKLIVVALIAAETAARAGQLFHGSARAAETLARGRPSLLGVPFRVVSVRNTEHSEESNGQTQLGSATTRDVSAALWGDFTEILPIIK</sequence>
<accession>A0AAV7PXK9</accession>
<dbReference type="EMBL" id="JANPWB010000011">
    <property type="protein sequence ID" value="KAJ1131949.1"/>
    <property type="molecule type" value="Genomic_DNA"/>
</dbReference>
<name>A0AAV7PXK9_PLEWA</name>
<protein>
    <submittedName>
        <fullName evidence="1">Uncharacterized protein</fullName>
    </submittedName>
</protein>
<dbReference type="AlphaFoldDB" id="A0AAV7PXK9"/>
<evidence type="ECO:0000313" key="1">
    <source>
        <dbReference type="EMBL" id="KAJ1131949.1"/>
    </source>
</evidence>
<organism evidence="1 2">
    <name type="scientific">Pleurodeles waltl</name>
    <name type="common">Iberian ribbed newt</name>
    <dbReference type="NCBI Taxonomy" id="8319"/>
    <lineage>
        <taxon>Eukaryota</taxon>
        <taxon>Metazoa</taxon>
        <taxon>Chordata</taxon>
        <taxon>Craniata</taxon>
        <taxon>Vertebrata</taxon>
        <taxon>Euteleostomi</taxon>
        <taxon>Amphibia</taxon>
        <taxon>Batrachia</taxon>
        <taxon>Caudata</taxon>
        <taxon>Salamandroidea</taxon>
        <taxon>Salamandridae</taxon>
        <taxon>Pleurodelinae</taxon>
        <taxon>Pleurodeles</taxon>
    </lineage>
</organism>